<dbReference type="GO" id="GO:0003677">
    <property type="term" value="F:DNA binding"/>
    <property type="evidence" value="ECO:0007669"/>
    <property type="project" value="UniProtKB-KW"/>
</dbReference>
<dbReference type="SUPFAM" id="SSF56712">
    <property type="entry name" value="Prokaryotic type I DNA topoisomerase"/>
    <property type="match status" value="1"/>
</dbReference>
<dbReference type="SMART" id="SM00493">
    <property type="entry name" value="TOPRIM"/>
    <property type="match status" value="1"/>
</dbReference>
<dbReference type="GO" id="GO:0006281">
    <property type="term" value="P:DNA repair"/>
    <property type="evidence" value="ECO:0007669"/>
    <property type="project" value="TreeGrafter"/>
</dbReference>
<dbReference type="InterPro" id="IPR034144">
    <property type="entry name" value="TOPRIM_TopoIII"/>
</dbReference>
<keyword evidence="17" id="KW-1185">Reference proteome</keyword>
<dbReference type="EC" id="5.6.2.1" evidence="3"/>
<dbReference type="SMART" id="SM00436">
    <property type="entry name" value="TOP1Bc"/>
    <property type="match status" value="1"/>
</dbReference>
<evidence type="ECO:0000256" key="11">
    <source>
        <dbReference type="ARBA" id="ARBA00032235"/>
    </source>
</evidence>
<evidence type="ECO:0000256" key="10">
    <source>
        <dbReference type="ARBA" id="ARBA00031985"/>
    </source>
</evidence>
<dbReference type="PROSITE" id="PS00396">
    <property type="entry name" value="TOPO_IA_1"/>
    <property type="match status" value="1"/>
</dbReference>
<proteinExistence type="inferred from homology"/>
<gene>
    <name evidence="16" type="ORF">CAY53_02770</name>
</gene>
<evidence type="ECO:0000256" key="4">
    <source>
        <dbReference type="ARBA" id="ARBA00022723"/>
    </source>
</evidence>
<reference evidence="16 17" key="1">
    <citation type="journal article" date="2018" name="MBio">
        <title>Insights into the evolution of host association through the isolation and characterization of a novel human periodontal pathobiont, Desulfobulbus oralis.</title>
        <authorList>
            <person name="Cross K.L."/>
            <person name="Chirania P."/>
            <person name="Xiong W."/>
            <person name="Beall C.J."/>
            <person name="Elkins J.G."/>
            <person name="Giannone R.J."/>
            <person name="Griffen A.L."/>
            <person name="Guss A.M."/>
            <person name="Hettich R.L."/>
            <person name="Joshi S.S."/>
            <person name="Mokrzan E.M."/>
            <person name="Martin R.K."/>
            <person name="Zhulin I.B."/>
            <person name="Leys E.J."/>
            <person name="Podar M."/>
        </authorList>
    </citation>
    <scope>NUCLEOTIDE SEQUENCE [LARGE SCALE GENOMIC DNA]</scope>
    <source>
        <strain evidence="16 17">ORNL</strain>
    </source>
</reference>
<evidence type="ECO:0000313" key="16">
    <source>
        <dbReference type="EMBL" id="AVD70530.1"/>
    </source>
</evidence>
<dbReference type="Gene3D" id="2.70.20.10">
    <property type="entry name" value="Topoisomerase I, domain 3"/>
    <property type="match status" value="1"/>
</dbReference>
<keyword evidence="8 16" id="KW-0413">Isomerase</keyword>
<comment type="catalytic activity">
    <reaction evidence="1">
        <text>ATP-independent breakage of single-stranded DNA, followed by passage and rejoining.</text>
        <dbReference type="EC" id="5.6.2.1"/>
    </reaction>
</comment>
<dbReference type="RefSeq" id="WP_104935829.1">
    <property type="nucleotide sequence ID" value="NZ_CP021255.1"/>
</dbReference>
<dbReference type="InterPro" id="IPR025589">
    <property type="entry name" value="Toprim_C_rpt"/>
</dbReference>
<evidence type="ECO:0000256" key="8">
    <source>
        <dbReference type="ARBA" id="ARBA00023235"/>
    </source>
</evidence>
<dbReference type="Gene3D" id="1.10.290.10">
    <property type="entry name" value="Topoisomerase I, domain 4"/>
    <property type="match status" value="1"/>
</dbReference>
<dbReference type="Proteomes" id="UP000239867">
    <property type="component" value="Chromosome"/>
</dbReference>
<dbReference type="InterPro" id="IPR006171">
    <property type="entry name" value="TOPRIM_dom"/>
</dbReference>
<protein>
    <recommendedName>
        <fullName evidence="3">DNA topoisomerase</fullName>
        <ecNumber evidence="3">5.6.2.1</ecNumber>
    </recommendedName>
    <alternativeName>
        <fullName evidence="12">Omega-protein</fullName>
    </alternativeName>
    <alternativeName>
        <fullName evidence="11">Relaxing enzyme</fullName>
    </alternativeName>
    <alternativeName>
        <fullName evidence="9">Swivelase</fullName>
    </alternativeName>
    <alternativeName>
        <fullName evidence="10">Untwisting enzyme</fullName>
    </alternativeName>
</protein>
<dbReference type="PANTHER" id="PTHR11390:SF21">
    <property type="entry name" value="DNA TOPOISOMERASE 3-ALPHA"/>
    <property type="match status" value="1"/>
</dbReference>
<dbReference type="Pfam" id="PF13342">
    <property type="entry name" value="Toprim_Crpt"/>
    <property type="match status" value="2"/>
</dbReference>
<dbReference type="OrthoDB" id="9804262at2"/>
<dbReference type="InterPro" id="IPR013826">
    <property type="entry name" value="Topo_IA_cen_sub3"/>
</dbReference>
<evidence type="ECO:0000259" key="15">
    <source>
        <dbReference type="PROSITE" id="PS52039"/>
    </source>
</evidence>
<accession>A0A2L1GLH2</accession>
<dbReference type="KEGG" id="deo:CAY53_02770"/>
<evidence type="ECO:0000256" key="9">
    <source>
        <dbReference type="ARBA" id="ARBA00030003"/>
    </source>
</evidence>
<comment type="similarity">
    <text evidence="2">Belongs to the type IA topoisomerase family.</text>
</comment>
<evidence type="ECO:0000256" key="12">
    <source>
        <dbReference type="ARBA" id="ARBA00032877"/>
    </source>
</evidence>
<evidence type="ECO:0000256" key="3">
    <source>
        <dbReference type="ARBA" id="ARBA00012891"/>
    </source>
</evidence>
<dbReference type="CDD" id="cd03362">
    <property type="entry name" value="TOPRIM_TopoIA_TopoIII"/>
    <property type="match status" value="1"/>
</dbReference>
<dbReference type="PRINTS" id="PR00417">
    <property type="entry name" value="PRTPISMRASEI"/>
</dbReference>
<evidence type="ECO:0000313" key="17">
    <source>
        <dbReference type="Proteomes" id="UP000239867"/>
    </source>
</evidence>
<keyword evidence="7" id="KW-0238">DNA-binding</keyword>
<dbReference type="NCBIfam" id="NF006032">
    <property type="entry name" value="PRK08173.1"/>
    <property type="match status" value="1"/>
</dbReference>
<dbReference type="InterPro" id="IPR013825">
    <property type="entry name" value="Topo_IA_cen_sub2"/>
</dbReference>
<evidence type="ECO:0000256" key="7">
    <source>
        <dbReference type="ARBA" id="ARBA00023125"/>
    </source>
</evidence>
<name>A0A2L1GLH2_9BACT</name>
<evidence type="ECO:0000256" key="13">
    <source>
        <dbReference type="SAM" id="MobiDB-lite"/>
    </source>
</evidence>
<dbReference type="SMART" id="SM00437">
    <property type="entry name" value="TOP1Ac"/>
    <property type="match status" value="1"/>
</dbReference>
<dbReference type="CDD" id="cd00186">
    <property type="entry name" value="TOP1Ac"/>
    <property type="match status" value="1"/>
</dbReference>
<feature type="domain" description="Topo IA-type catalytic" evidence="15">
    <location>
        <begin position="158"/>
        <end position="611"/>
    </location>
</feature>
<evidence type="ECO:0000256" key="1">
    <source>
        <dbReference type="ARBA" id="ARBA00000213"/>
    </source>
</evidence>
<dbReference type="Pfam" id="PF01131">
    <property type="entry name" value="Topoisom_bac"/>
    <property type="match status" value="1"/>
</dbReference>
<organism evidence="16 17">
    <name type="scientific">Desulfobulbus oralis</name>
    <dbReference type="NCBI Taxonomy" id="1986146"/>
    <lineage>
        <taxon>Bacteria</taxon>
        <taxon>Pseudomonadati</taxon>
        <taxon>Thermodesulfobacteriota</taxon>
        <taxon>Desulfobulbia</taxon>
        <taxon>Desulfobulbales</taxon>
        <taxon>Desulfobulbaceae</taxon>
        <taxon>Desulfobulbus</taxon>
    </lineage>
</organism>
<dbReference type="InterPro" id="IPR013824">
    <property type="entry name" value="Topo_IA_cen_sub1"/>
</dbReference>
<dbReference type="Gene3D" id="1.10.460.10">
    <property type="entry name" value="Topoisomerase I, domain 2"/>
    <property type="match status" value="1"/>
</dbReference>
<dbReference type="PANTHER" id="PTHR11390">
    <property type="entry name" value="PROKARYOTIC DNA TOPOISOMERASE"/>
    <property type="match status" value="1"/>
</dbReference>
<dbReference type="EMBL" id="CP021255">
    <property type="protein sequence ID" value="AVD70530.1"/>
    <property type="molecule type" value="Genomic_DNA"/>
</dbReference>
<dbReference type="NCBIfam" id="TIGR01056">
    <property type="entry name" value="topB"/>
    <property type="match status" value="1"/>
</dbReference>
<dbReference type="AlphaFoldDB" id="A0A2L1GLH2"/>
<feature type="domain" description="Toprim" evidence="14">
    <location>
        <begin position="3"/>
        <end position="141"/>
    </location>
</feature>
<dbReference type="InterPro" id="IPR000380">
    <property type="entry name" value="Topo_IA"/>
</dbReference>
<dbReference type="GO" id="GO:0046872">
    <property type="term" value="F:metal ion binding"/>
    <property type="evidence" value="ECO:0007669"/>
    <property type="project" value="UniProtKB-KW"/>
</dbReference>
<dbReference type="Pfam" id="PF01751">
    <property type="entry name" value="Toprim"/>
    <property type="match status" value="1"/>
</dbReference>
<keyword evidence="5" id="KW-0460">Magnesium</keyword>
<evidence type="ECO:0000256" key="5">
    <source>
        <dbReference type="ARBA" id="ARBA00022842"/>
    </source>
</evidence>
<feature type="region of interest" description="Disordered" evidence="13">
    <location>
        <begin position="806"/>
        <end position="831"/>
    </location>
</feature>
<dbReference type="Gene3D" id="3.40.50.140">
    <property type="match status" value="1"/>
</dbReference>
<dbReference type="InterPro" id="IPR013497">
    <property type="entry name" value="Topo_IA_cen"/>
</dbReference>
<dbReference type="InterPro" id="IPR003602">
    <property type="entry name" value="Topo_IA_DNA-bd_dom"/>
</dbReference>
<evidence type="ECO:0000259" key="14">
    <source>
        <dbReference type="PROSITE" id="PS50880"/>
    </source>
</evidence>
<sequence length="831" mass="92816">MGKTLIIAEKPSVAADIVRCLPGRFTKTKTHYEGEGHIVSFALGHLVTIAYPEDIDPALQKWSFDNLPILPSEFPLAVLPDTKTQFNALKKLIKSREVDVIVNACDAGREGELIFKYILKEALGGKSPNKGIRRLWLQSMTREAIRSGLEQLRDNQEMQPLEDTALCRSEADWLIGINATRALTCYNSRFGGFRKTPCGRVQTPTLSMLVRRERERRAFVPRTFWELRGHFSCGPVSYEGLWIDPAFEKDEQNPQARKSRIWQKDRALAIVRRCSGQPATVTESSKKSSQSAPALYDLTSLQREANNRFGFSAKNTLALAQSLYERHKLLTYPRTDSRFLPEDYLGTVKKTVESQCGWHFAAFANEALAKGYLKFDRRIFNNKKISDHFAIIPTAHVPGSLSEAELKLYQLVVQRFLAVFFPPAVYLNTTRLSLVAGEHFLTEGRILVEPGWRAIYGKSGAGEDAEQELQALPKGEAIQCGDIELAEQETKPPPRYTEATLLSAMEHSGKLVDDEELAEAMKERGLGTPATRAAIIEKLLNEKYVVREQRDLAPTGKAFELISLLEAREIDVLASPELTGEWEYKLNQILKGAMTRPQFMEEIRRMTSAIVARVKAGPRNEAPEAGFSPIGGSRFFERSDAYESEDKKLVIRKVLGGRVMREEEIAALIRGETLGPFDDFRSKRGKPFTASLRLQNSKVDFLFAGAVAEDDLDAIRAQEPVGVSPVDGTPVFETPAAYLSDSALAGDDRNGLRIAKIILGRNLEREQIAALLATGRTPLIRGFISKRKKPFDAYLLLDGKGRISFEFPPRERQPRAAGKTALAQKAETAKS</sequence>
<dbReference type="InterPro" id="IPR023405">
    <property type="entry name" value="Topo_IA_core_domain"/>
</dbReference>
<keyword evidence="6" id="KW-0799">Topoisomerase</keyword>
<dbReference type="PROSITE" id="PS52039">
    <property type="entry name" value="TOPO_IA_2"/>
    <property type="match status" value="1"/>
</dbReference>
<dbReference type="PROSITE" id="PS50880">
    <property type="entry name" value="TOPRIM"/>
    <property type="match status" value="1"/>
</dbReference>
<dbReference type="GO" id="GO:0003917">
    <property type="term" value="F:DNA topoisomerase type I (single strand cut, ATP-independent) activity"/>
    <property type="evidence" value="ECO:0007669"/>
    <property type="project" value="UniProtKB-EC"/>
</dbReference>
<dbReference type="GO" id="GO:0006265">
    <property type="term" value="P:DNA topological change"/>
    <property type="evidence" value="ECO:0007669"/>
    <property type="project" value="InterPro"/>
</dbReference>
<evidence type="ECO:0000256" key="6">
    <source>
        <dbReference type="ARBA" id="ARBA00023029"/>
    </source>
</evidence>
<dbReference type="GO" id="GO:0043597">
    <property type="term" value="C:cytoplasmic replication fork"/>
    <property type="evidence" value="ECO:0007669"/>
    <property type="project" value="TreeGrafter"/>
</dbReference>
<dbReference type="NCBIfam" id="NF005829">
    <property type="entry name" value="PRK07726.1"/>
    <property type="match status" value="1"/>
</dbReference>
<dbReference type="InterPro" id="IPR003601">
    <property type="entry name" value="Topo_IA_2"/>
</dbReference>
<dbReference type="InterPro" id="IPR023406">
    <property type="entry name" value="Topo_IA_AS"/>
</dbReference>
<dbReference type="GO" id="GO:0006310">
    <property type="term" value="P:DNA recombination"/>
    <property type="evidence" value="ECO:0007669"/>
    <property type="project" value="TreeGrafter"/>
</dbReference>
<dbReference type="InterPro" id="IPR005738">
    <property type="entry name" value="TopoIII"/>
</dbReference>
<evidence type="ECO:0000256" key="2">
    <source>
        <dbReference type="ARBA" id="ARBA00009446"/>
    </source>
</evidence>
<keyword evidence="4" id="KW-0479">Metal-binding</keyword>